<organism evidence="9">
    <name type="scientific">Roseihalotalea indica</name>
    <dbReference type="NCBI Taxonomy" id="2867963"/>
    <lineage>
        <taxon>Bacteria</taxon>
        <taxon>Pseudomonadati</taxon>
        <taxon>Bacteroidota</taxon>
        <taxon>Cytophagia</taxon>
        <taxon>Cytophagales</taxon>
        <taxon>Catalimonadaceae</taxon>
        <taxon>Roseihalotalea</taxon>
    </lineage>
</organism>
<keyword evidence="4 7" id="KW-1133">Transmembrane helix</keyword>
<keyword evidence="3 6" id="KW-0812">Transmembrane</keyword>
<comment type="subcellular location">
    <subcellularLocation>
        <location evidence="1">Endomembrane system</location>
        <topology evidence="1">Multi-pass membrane protein</topology>
    </subcellularLocation>
    <subcellularLocation>
        <location evidence="6">Membrane</location>
        <topology evidence="6">Multi-pass membrane protein</topology>
    </subcellularLocation>
</comment>
<dbReference type="GO" id="GO:0048039">
    <property type="term" value="F:ubiquinone binding"/>
    <property type="evidence" value="ECO:0007669"/>
    <property type="project" value="TreeGrafter"/>
</dbReference>
<dbReference type="Pfam" id="PF00361">
    <property type="entry name" value="Proton_antipo_M"/>
    <property type="match status" value="2"/>
</dbReference>
<feature type="transmembrane region" description="Helical" evidence="7">
    <location>
        <begin position="439"/>
        <end position="462"/>
    </location>
</feature>
<dbReference type="EMBL" id="CP120682">
    <property type="protein sequence ID" value="WKN38515.1"/>
    <property type="molecule type" value="Genomic_DNA"/>
</dbReference>
<name>A0AA49JHM4_9BACT</name>
<dbReference type="NCBIfam" id="TIGR01972">
    <property type="entry name" value="NDH_I_M"/>
    <property type="match status" value="1"/>
</dbReference>
<evidence type="ECO:0000259" key="8">
    <source>
        <dbReference type="Pfam" id="PF00361"/>
    </source>
</evidence>
<feature type="transmembrane region" description="Helical" evidence="7">
    <location>
        <begin position="307"/>
        <end position="327"/>
    </location>
</feature>
<dbReference type="PRINTS" id="PR01437">
    <property type="entry name" value="NUOXDRDTASE4"/>
</dbReference>
<evidence type="ECO:0000256" key="1">
    <source>
        <dbReference type="ARBA" id="ARBA00004127"/>
    </source>
</evidence>
<feature type="domain" description="NADH:quinone oxidoreductase/Mrp antiporter transmembrane" evidence="8">
    <location>
        <begin position="270"/>
        <end position="476"/>
    </location>
</feature>
<dbReference type="AlphaFoldDB" id="A0AA49JHM4"/>
<dbReference type="GO" id="GO:0015990">
    <property type="term" value="P:electron transport coupled proton transport"/>
    <property type="evidence" value="ECO:0007669"/>
    <property type="project" value="TreeGrafter"/>
</dbReference>
<dbReference type="InterPro" id="IPR010227">
    <property type="entry name" value="NADH_Q_OxRdtase_chainM/4"/>
</dbReference>
<feature type="transmembrane region" description="Helical" evidence="7">
    <location>
        <begin position="129"/>
        <end position="147"/>
    </location>
</feature>
<reference evidence="9" key="1">
    <citation type="journal article" date="2023" name="Comput. Struct. Biotechnol. J.">
        <title>Discovery of a novel marine Bacteroidetes with a rich repertoire of carbohydrate-active enzymes.</title>
        <authorList>
            <person name="Chen B."/>
            <person name="Liu G."/>
            <person name="Chen Q."/>
            <person name="Wang H."/>
            <person name="Liu L."/>
            <person name="Tang K."/>
        </authorList>
    </citation>
    <scope>NUCLEOTIDE SEQUENCE</scope>
    <source>
        <strain evidence="9">TK19036</strain>
    </source>
</reference>
<feature type="transmembrane region" description="Helical" evidence="7">
    <location>
        <begin position="370"/>
        <end position="389"/>
    </location>
</feature>
<dbReference type="PANTHER" id="PTHR43507:SF1">
    <property type="entry name" value="NADH-UBIQUINONE OXIDOREDUCTASE CHAIN 4"/>
    <property type="match status" value="1"/>
</dbReference>
<evidence type="ECO:0000256" key="5">
    <source>
        <dbReference type="ARBA" id="ARBA00023136"/>
    </source>
</evidence>
<dbReference type="InterPro" id="IPR001750">
    <property type="entry name" value="ND/Mrp_TM"/>
</dbReference>
<feature type="domain" description="NADH:quinone oxidoreductase/Mrp antiporter transmembrane" evidence="8">
    <location>
        <begin position="146"/>
        <end position="201"/>
    </location>
</feature>
<evidence type="ECO:0000256" key="7">
    <source>
        <dbReference type="SAM" id="Phobius"/>
    </source>
</evidence>
<dbReference type="GO" id="GO:0042773">
    <property type="term" value="P:ATP synthesis coupled electron transport"/>
    <property type="evidence" value="ECO:0007669"/>
    <property type="project" value="InterPro"/>
</dbReference>
<evidence type="ECO:0000256" key="2">
    <source>
        <dbReference type="ARBA" id="ARBA00009025"/>
    </source>
</evidence>
<evidence type="ECO:0000256" key="6">
    <source>
        <dbReference type="RuleBase" id="RU000320"/>
    </source>
</evidence>
<feature type="transmembrane region" description="Helical" evidence="7">
    <location>
        <begin position="182"/>
        <end position="204"/>
    </location>
</feature>
<dbReference type="GO" id="GO:0003954">
    <property type="term" value="F:NADH dehydrogenase activity"/>
    <property type="evidence" value="ECO:0007669"/>
    <property type="project" value="TreeGrafter"/>
</dbReference>
<keyword evidence="5 7" id="KW-0472">Membrane</keyword>
<evidence type="ECO:0000256" key="3">
    <source>
        <dbReference type="ARBA" id="ARBA00022692"/>
    </source>
</evidence>
<evidence type="ECO:0000313" key="9">
    <source>
        <dbReference type="EMBL" id="WKN38515.1"/>
    </source>
</evidence>
<dbReference type="GO" id="GO:0008137">
    <property type="term" value="F:NADH dehydrogenase (ubiquinone) activity"/>
    <property type="evidence" value="ECO:0007669"/>
    <property type="project" value="InterPro"/>
</dbReference>
<dbReference type="PANTHER" id="PTHR43507">
    <property type="entry name" value="NADH-UBIQUINONE OXIDOREDUCTASE CHAIN 4"/>
    <property type="match status" value="1"/>
</dbReference>
<feature type="transmembrane region" description="Helical" evidence="7">
    <location>
        <begin position="482"/>
        <end position="501"/>
    </location>
</feature>
<dbReference type="InterPro" id="IPR003918">
    <property type="entry name" value="NADH_UbQ_OxRdtase"/>
</dbReference>
<feature type="transmembrane region" description="Helical" evidence="7">
    <location>
        <begin position="278"/>
        <end position="300"/>
    </location>
</feature>
<reference evidence="9" key="2">
    <citation type="journal article" date="2024" name="Antonie Van Leeuwenhoek">
        <title>Roseihalotalea indica gen. nov., sp. nov., a halophilic Bacteroidetes from mesopelagic Southwest Indian Ocean with higher carbohydrate metabolic potential.</title>
        <authorList>
            <person name="Chen B."/>
            <person name="Zhang M."/>
            <person name="Lin D."/>
            <person name="Ye J."/>
            <person name="Tang K."/>
        </authorList>
    </citation>
    <scope>NUCLEOTIDE SEQUENCE</scope>
    <source>
        <strain evidence="9">TK19036</strain>
    </source>
</reference>
<feature type="transmembrane region" description="Helical" evidence="7">
    <location>
        <begin position="153"/>
        <end position="170"/>
    </location>
</feature>
<accession>A0AA49JHM4</accession>
<feature type="transmembrane region" description="Helical" evidence="7">
    <location>
        <begin position="530"/>
        <end position="551"/>
    </location>
</feature>
<feature type="transmembrane region" description="Helical" evidence="7">
    <location>
        <begin position="401"/>
        <end position="419"/>
    </location>
</feature>
<feature type="transmembrane region" description="Helical" evidence="7">
    <location>
        <begin position="342"/>
        <end position="363"/>
    </location>
</feature>
<gene>
    <name evidence="9" type="ORF">K4G66_07340</name>
</gene>
<dbReference type="GO" id="GO:0012505">
    <property type="term" value="C:endomembrane system"/>
    <property type="evidence" value="ECO:0007669"/>
    <property type="project" value="UniProtKB-SubCell"/>
</dbReference>
<feature type="transmembrane region" description="Helical" evidence="7">
    <location>
        <begin position="93"/>
        <end position="117"/>
    </location>
</feature>
<feature type="transmembrane region" description="Helical" evidence="7">
    <location>
        <begin position="6"/>
        <end position="26"/>
    </location>
</feature>
<comment type="similarity">
    <text evidence="2">Belongs to the complex I subunit 4 family.</text>
</comment>
<protein>
    <submittedName>
        <fullName evidence="9">NADH-quinone oxidoreductase subunit M</fullName>
    </submittedName>
</protein>
<feature type="transmembrane region" description="Helical" evidence="7">
    <location>
        <begin position="33"/>
        <end position="53"/>
    </location>
</feature>
<sequence length="579" mass="64153">MSDHLLTLLIFTPLAVALVVLCIPASQQKAHRISMIVATGLQLLIAILAYLQFDANTAAESAGSSAYYNLQLVERTDWISLNLGNLGQLSIDYFVAVDGISLPLVVLATLVLLVAAISSWTIHRQVKGYALLFLLLSASVVGCFVALDFFLFYLFFEFMLLPMYFLIGIWGGKRREYASIKFFLYTLAGSIFILIAMIGLYISVIDPVATGEMIGLSDQPSAETIAAVQERLQQGQIDGKNLVRTFDMVAMTNIGNYLPGSSLAIEGMQFTDIPLRWLAFWALLIGFAIKLPAVPLHTWLPDAHVEAPTAISVVLAGLLLKIGGYGIFRTAYSMFPEAALRFAWWVGFLGVISILYGAFNALAMRDLKKMIAYSSVSHMGFVLLGLASLTSEGVSGSLYQMFSHGFISPLLFLLVGVLYDRTHDRMIAHYGGLTQKMPYFTVMVIVAFFASLGLPGFSGFIAEVLTLLGAFNSATVNELLPRWMAVFATLGLILGAGYYLWTLQRMFFGQYYVREESWTTQLKDLTVREYIMLVPLALATFVFGIMPSLFLDIVGESVRHWVNFINEQGMLYLEQMMRL</sequence>
<dbReference type="GO" id="GO:0016020">
    <property type="term" value="C:membrane"/>
    <property type="evidence" value="ECO:0007669"/>
    <property type="project" value="UniProtKB-SubCell"/>
</dbReference>
<proteinExistence type="inferred from homology"/>
<evidence type="ECO:0000256" key="4">
    <source>
        <dbReference type="ARBA" id="ARBA00022989"/>
    </source>
</evidence>